<protein>
    <recommendedName>
        <fullName evidence="3">GNAT family acetyltransferase</fullName>
    </recommendedName>
</protein>
<dbReference type="OrthoDB" id="1768345at2"/>
<dbReference type="Proteomes" id="UP000005384">
    <property type="component" value="Unassembled WGS sequence"/>
</dbReference>
<keyword evidence="2" id="KW-1185">Reference proteome</keyword>
<name>G5IMQ7_9FIRM</name>
<sequence length="91" mass="10420">MIDLSGIVGIPLLKKSRFTGSDNHMCFMLEKRSEEEVTRLAAVVWPGSYCYDATPEEKKTTELFEFSEDGLKQAVVWMNEQSKLEINQKIC</sequence>
<evidence type="ECO:0000313" key="2">
    <source>
        <dbReference type="Proteomes" id="UP000005384"/>
    </source>
</evidence>
<dbReference type="HOGENOM" id="CLU_157801_0_0_9"/>
<dbReference type="EMBL" id="ADLN01000120">
    <property type="protein sequence ID" value="EHI57676.1"/>
    <property type="molecule type" value="Genomic_DNA"/>
</dbReference>
<reference evidence="1 2" key="1">
    <citation type="submission" date="2011-08" db="EMBL/GenBank/DDBJ databases">
        <title>The Genome Sequence of Clostridium hathewayi WAL-18680.</title>
        <authorList>
            <consortium name="The Broad Institute Genome Sequencing Platform"/>
            <person name="Earl A."/>
            <person name="Ward D."/>
            <person name="Feldgarden M."/>
            <person name="Gevers D."/>
            <person name="Finegold S.M."/>
            <person name="Summanen P.H."/>
            <person name="Molitoris D.R."/>
            <person name="Song M."/>
            <person name="Daigneault M."/>
            <person name="Allen-Vercoe E."/>
            <person name="Young S.K."/>
            <person name="Zeng Q."/>
            <person name="Gargeya S."/>
            <person name="Fitzgerald M."/>
            <person name="Haas B."/>
            <person name="Abouelleil A."/>
            <person name="Alvarado L."/>
            <person name="Arachchi H.M."/>
            <person name="Berlin A."/>
            <person name="Brown A."/>
            <person name="Chapman S.B."/>
            <person name="Chen Z."/>
            <person name="Dunbar C."/>
            <person name="Freedman E."/>
            <person name="Gearin G."/>
            <person name="Gellesch M."/>
            <person name="Goldberg J."/>
            <person name="Griggs A."/>
            <person name="Gujja S."/>
            <person name="Heiman D."/>
            <person name="Howarth C."/>
            <person name="Larson L."/>
            <person name="Lui A."/>
            <person name="MacDonald P.J.P."/>
            <person name="Montmayeur A."/>
            <person name="Murphy C."/>
            <person name="Neiman D."/>
            <person name="Pearson M."/>
            <person name="Priest M."/>
            <person name="Roberts A."/>
            <person name="Saif S."/>
            <person name="Shea T."/>
            <person name="Shenoy N."/>
            <person name="Sisk P."/>
            <person name="Stolte C."/>
            <person name="Sykes S."/>
            <person name="Wortman J."/>
            <person name="Nusbaum C."/>
            <person name="Birren B."/>
        </authorList>
    </citation>
    <scope>NUCLEOTIDE SEQUENCE [LARGE SCALE GENOMIC DNA]</scope>
    <source>
        <strain evidence="1 2">WAL-18680</strain>
    </source>
</reference>
<proteinExistence type="predicted"/>
<dbReference type="AlphaFoldDB" id="G5IMQ7"/>
<evidence type="ECO:0008006" key="3">
    <source>
        <dbReference type="Google" id="ProtNLM"/>
    </source>
</evidence>
<dbReference type="PATRIC" id="fig|742737.3.peg.4773"/>
<gene>
    <name evidence="1" type="ORF">HMPREF9473_04785</name>
</gene>
<evidence type="ECO:0000313" key="1">
    <source>
        <dbReference type="EMBL" id="EHI57676.1"/>
    </source>
</evidence>
<organism evidence="1 2">
    <name type="scientific">Hungatella hathewayi WAL-18680</name>
    <dbReference type="NCBI Taxonomy" id="742737"/>
    <lineage>
        <taxon>Bacteria</taxon>
        <taxon>Bacillati</taxon>
        <taxon>Bacillota</taxon>
        <taxon>Clostridia</taxon>
        <taxon>Lachnospirales</taxon>
        <taxon>Lachnospiraceae</taxon>
        <taxon>Hungatella</taxon>
    </lineage>
</organism>
<dbReference type="RefSeq" id="WP_006782773.1">
    <property type="nucleotide sequence ID" value="NZ_CP040506.1"/>
</dbReference>
<comment type="caution">
    <text evidence="1">The sequence shown here is derived from an EMBL/GenBank/DDBJ whole genome shotgun (WGS) entry which is preliminary data.</text>
</comment>
<accession>G5IMQ7</accession>